<protein>
    <submittedName>
        <fullName evidence="2">Uncharacterized protein</fullName>
    </submittedName>
</protein>
<evidence type="ECO:0000256" key="1">
    <source>
        <dbReference type="SAM" id="SignalP"/>
    </source>
</evidence>
<sequence>MHGIAIAGIAFALIALPGIARASPPAASADDQRALWTFTEALAAALPQDNADFSDTLKAASDPSMGRIRIGKALSGVNGTVTAMGHDRTTYFTLTLTGACVPLSALHARYPTLQAAGVPLMDQPAGSYSLATVIGQSRVTYSFGPGRTACLSGIQMGRASR</sequence>
<feature type="chain" id="PRO_5006394817" evidence="1">
    <location>
        <begin position="23"/>
        <end position="161"/>
    </location>
</feature>
<keyword evidence="3" id="KW-1185">Reference proteome</keyword>
<dbReference type="Proteomes" id="UP000051386">
    <property type="component" value="Unassembled WGS sequence"/>
</dbReference>
<dbReference type="PATRIC" id="fig|517011.3.peg.1736"/>
<gene>
    <name evidence="2" type="ORF">ABB28_10135</name>
</gene>
<comment type="caution">
    <text evidence="2">The sequence shown here is derived from an EMBL/GenBank/DDBJ whole genome shotgun (WGS) entry which is preliminary data.</text>
</comment>
<proteinExistence type="predicted"/>
<dbReference type="RefSeq" id="WP_057508505.1">
    <property type="nucleotide sequence ID" value="NZ_LDJK01000043.1"/>
</dbReference>
<evidence type="ECO:0000313" key="2">
    <source>
        <dbReference type="EMBL" id="KRG73526.1"/>
    </source>
</evidence>
<dbReference type="EMBL" id="LDJK01000043">
    <property type="protein sequence ID" value="KRG73526.1"/>
    <property type="molecule type" value="Genomic_DNA"/>
</dbReference>
<keyword evidence="1" id="KW-0732">Signal</keyword>
<name>A0A0R0CWM8_9GAMM</name>
<evidence type="ECO:0000313" key="3">
    <source>
        <dbReference type="Proteomes" id="UP000051386"/>
    </source>
</evidence>
<feature type="signal peptide" evidence="1">
    <location>
        <begin position="1"/>
        <end position="22"/>
    </location>
</feature>
<dbReference type="AlphaFoldDB" id="A0A0R0CWM8"/>
<reference evidence="2 3" key="1">
    <citation type="submission" date="2015-05" db="EMBL/GenBank/DDBJ databases">
        <title>Genome sequencing and analysis of members of genus Stenotrophomonas.</title>
        <authorList>
            <person name="Patil P.P."/>
            <person name="Midha S."/>
            <person name="Patil P.B."/>
        </authorList>
    </citation>
    <scope>NUCLEOTIDE SEQUENCE [LARGE SCALE GENOMIC DNA]</scope>
    <source>
        <strain evidence="2 3">DSM 21508</strain>
    </source>
</reference>
<organism evidence="2 3">
    <name type="scientific">Stenotrophomonas chelatiphaga</name>
    <dbReference type="NCBI Taxonomy" id="517011"/>
    <lineage>
        <taxon>Bacteria</taxon>
        <taxon>Pseudomonadati</taxon>
        <taxon>Pseudomonadota</taxon>
        <taxon>Gammaproteobacteria</taxon>
        <taxon>Lysobacterales</taxon>
        <taxon>Lysobacteraceae</taxon>
        <taxon>Stenotrophomonas</taxon>
    </lineage>
</organism>
<accession>A0A0R0CWM8</accession>